<dbReference type="RefSeq" id="WP_274140178.1">
    <property type="nucleotide sequence ID" value="NZ_JAJUBB010000002.1"/>
</dbReference>
<dbReference type="InterPro" id="IPR037523">
    <property type="entry name" value="VOC_core"/>
</dbReference>
<proteinExistence type="predicted"/>
<accession>A0ABT5QGX7</accession>
<sequence>MMNCQLRIQGIEHVGIRTRNREASINFYDALGFSNLLMLPEHNACEMENDAGVRVNLIFSGNGQYHDAHNVLLDAKTKYAGITHVAFVINSMSAFLQFCQTQGICITEGPVKIGERRVACFIRDPDGTVLEFNELS</sequence>
<dbReference type="CDD" id="cd06587">
    <property type="entry name" value="VOC"/>
    <property type="match status" value="1"/>
</dbReference>
<keyword evidence="3" id="KW-1185">Reference proteome</keyword>
<evidence type="ECO:0000313" key="2">
    <source>
        <dbReference type="EMBL" id="MDD1780208.1"/>
    </source>
</evidence>
<protein>
    <submittedName>
        <fullName evidence="2">VOC family protein</fullName>
    </submittedName>
</protein>
<name>A0ABT5QGX7_9GAMM</name>
<dbReference type="PROSITE" id="PS51819">
    <property type="entry name" value="VOC"/>
    <property type="match status" value="1"/>
</dbReference>
<dbReference type="Pfam" id="PF00903">
    <property type="entry name" value="Glyoxalase"/>
    <property type="match status" value="1"/>
</dbReference>
<dbReference type="Proteomes" id="UP001149821">
    <property type="component" value="Unassembled WGS sequence"/>
</dbReference>
<gene>
    <name evidence="2" type="ORF">LRP49_03245</name>
</gene>
<dbReference type="InterPro" id="IPR029068">
    <property type="entry name" value="Glyas_Bleomycin-R_OHBP_Dase"/>
</dbReference>
<reference evidence="2" key="1">
    <citation type="submission" date="2021-12" db="EMBL/GenBank/DDBJ databases">
        <title>Enterovibrio ZSDZ35 sp. nov. and Enterovibrio ZSDZ42 sp. nov., isolated from coastal seawater in Qingdao.</title>
        <authorList>
            <person name="Zhang P."/>
        </authorList>
    </citation>
    <scope>NUCLEOTIDE SEQUENCE</scope>
    <source>
        <strain evidence="2">ZSDZ35</strain>
    </source>
</reference>
<comment type="caution">
    <text evidence="2">The sequence shown here is derived from an EMBL/GenBank/DDBJ whole genome shotgun (WGS) entry which is preliminary data.</text>
</comment>
<dbReference type="SUPFAM" id="SSF54593">
    <property type="entry name" value="Glyoxalase/Bleomycin resistance protein/Dihydroxybiphenyl dioxygenase"/>
    <property type="match status" value="1"/>
</dbReference>
<evidence type="ECO:0000259" key="1">
    <source>
        <dbReference type="PROSITE" id="PS51819"/>
    </source>
</evidence>
<dbReference type="EMBL" id="JAJUBB010000002">
    <property type="protein sequence ID" value="MDD1780208.1"/>
    <property type="molecule type" value="Genomic_DNA"/>
</dbReference>
<dbReference type="InterPro" id="IPR004360">
    <property type="entry name" value="Glyas_Fos-R_dOase_dom"/>
</dbReference>
<feature type="domain" description="VOC" evidence="1">
    <location>
        <begin position="10"/>
        <end position="135"/>
    </location>
</feature>
<dbReference type="Gene3D" id="3.10.180.10">
    <property type="entry name" value="2,3-Dihydroxybiphenyl 1,2-Dioxygenase, domain 1"/>
    <property type="match status" value="1"/>
</dbReference>
<organism evidence="2 3">
    <name type="scientific">Enterovibrio qingdaonensis</name>
    <dbReference type="NCBI Taxonomy" id="2899818"/>
    <lineage>
        <taxon>Bacteria</taxon>
        <taxon>Pseudomonadati</taxon>
        <taxon>Pseudomonadota</taxon>
        <taxon>Gammaproteobacteria</taxon>
        <taxon>Vibrionales</taxon>
        <taxon>Vibrionaceae</taxon>
        <taxon>Enterovibrio</taxon>
    </lineage>
</organism>
<evidence type="ECO:0000313" key="3">
    <source>
        <dbReference type="Proteomes" id="UP001149821"/>
    </source>
</evidence>